<sequence>MFTVSLLSLCKHGMQPLSVYFISQLLERDDFSFLSDHPGVCPRPQYAKNPEFCATARFATCSDDSQCKRHEKCCSNGCARVCTPVIQENGKMEMIVCHVNLKPQCRSDYDCPWSHKCCKDNCGLRCIKPLGAKPGQCPPSQHHQSKRCPLQRPCSNDFDCPKDGKCCKSQCGPVCTPPFQNRPGVCPRPEFAKNKDFCATARFAICSHDSQCKKHEKCCDNGCAPVCTPVIQDHPGACPRPTYCGNPRICPAVIFPSCSHDSQCKEHEKCCDNGCARVCMSAEKGKMKMTSHYST</sequence>
<dbReference type="GO" id="GO:0019731">
    <property type="term" value="P:antibacterial humoral response"/>
    <property type="evidence" value="ECO:0007669"/>
    <property type="project" value="TreeGrafter"/>
</dbReference>
<dbReference type="AlphaFoldDB" id="A0A672IRF7"/>
<dbReference type="Gene3D" id="4.10.75.10">
    <property type="entry name" value="Elafin-like"/>
    <property type="match status" value="5"/>
</dbReference>
<feature type="domain" description="WAP" evidence="1">
    <location>
        <begin position="231"/>
        <end position="283"/>
    </location>
</feature>
<accession>A0A672IRF7</accession>
<dbReference type="SMART" id="SM00217">
    <property type="entry name" value="WAP"/>
    <property type="match status" value="5"/>
</dbReference>
<feature type="domain" description="WAP" evidence="1">
    <location>
        <begin position="130"/>
        <end position="178"/>
    </location>
</feature>
<evidence type="ECO:0000259" key="1">
    <source>
        <dbReference type="PROSITE" id="PS51390"/>
    </source>
</evidence>
<dbReference type="OMA" id="FCATARF"/>
<dbReference type="InParanoid" id="A0A672IRF7"/>
<dbReference type="Proteomes" id="UP000472267">
    <property type="component" value="Chromosome 20"/>
</dbReference>
<dbReference type="PROSITE" id="PS51390">
    <property type="entry name" value="WAP"/>
    <property type="match status" value="4"/>
</dbReference>
<dbReference type="GO" id="GO:0005615">
    <property type="term" value="C:extracellular space"/>
    <property type="evidence" value="ECO:0007669"/>
    <property type="project" value="TreeGrafter"/>
</dbReference>
<dbReference type="Ensembl" id="ENSSFAT00005046028.1">
    <property type="protein sequence ID" value="ENSSFAP00005044463.1"/>
    <property type="gene ID" value="ENSSFAG00005021881.1"/>
</dbReference>
<reference evidence="2" key="2">
    <citation type="submission" date="2025-08" db="UniProtKB">
        <authorList>
            <consortium name="Ensembl"/>
        </authorList>
    </citation>
    <scope>IDENTIFICATION</scope>
</reference>
<dbReference type="InterPro" id="IPR050514">
    <property type="entry name" value="WAP_four-disulfide_core"/>
</dbReference>
<protein>
    <recommendedName>
        <fullName evidence="1">WAP domain-containing protein</fullName>
    </recommendedName>
</protein>
<dbReference type="InterPro" id="IPR036645">
    <property type="entry name" value="Elafin-like_sf"/>
</dbReference>
<dbReference type="GO" id="GO:0004867">
    <property type="term" value="F:serine-type endopeptidase inhibitor activity"/>
    <property type="evidence" value="ECO:0007669"/>
    <property type="project" value="TreeGrafter"/>
</dbReference>
<reference evidence="2" key="1">
    <citation type="submission" date="2019-06" db="EMBL/GenBank/DDBJ databases">
        <authorList>
            <consortium name="Wellcome Sanger Institute Data Sharing"/>
        </authorList>
    </citation>
    <scope>NUCLEOTIDE SEQUENCE [LARGE SCALE GENOMIC DNA]</scope>
</reference>
<feature type="domain" description="WAP" evidence="1">
    <location>
        <begin position="34"/>
        <end position="86"/>
    </location>
</feature>
<keyword evidence="3" id="KW-1185">Reference proteome</keyword>
<name>A0A672IRF7_SALFA</name>
<proteinExistence type="predicted"/>
<reference evidence="2" key="3">
    <citation type="submission" date="2025-09" db="UniProtKB">
        <authorList>
            <consortium name="Ensembl"/>
        </authorList>
    </citation>
    <scope>IDENTIFICATION</scope>
</reference>
<evidence type="ECO:0000313" key="2">
    <source>
        <dbReference type="Ensembl" id="ENSSFAP00005044463.1"/>
    </source>
</evidence>
<dbReference type="PRINTS" id="PR00003">
    <property type="entry name" value="4DISULPHCORE"/>
</dbReference>
<dbReference type="SUPFAM" id="SSF57256">
    <property type="entry name" value="Elafin-like"/>
    <property type="match status" value="5"/>
</dbReference>
<feature type="domain" description="WAP" evidence="1">
    <location>
        <begin position="179"/>
        <end position="230"/>
    </location>
</feature>
<organism evidence="2 3">
    <name type="scientific">Salarias fasciatus</name>
    <name type="common">Jewelled blenny</name>
    <name type="synonym">Blennius fasciatus</name>
    <dbReference type="NCBI Taxonomy" id="181472"/>
    <lineage>
        <taxon>Eukaryota</taxon>
        <taxon>Metazoa</taxon>
        <taxon>Chordata</taxon>
        <taxon>Craniata</taxon>
        <taxon>Vertebrata</taxon>
        <taxon>Euteleostomi</taxon>
        <taxon>Actinopterygii</taxon>
        <taxon>Neopterygii</taxon>
        <taxon>Teleostei</taxon>
        <taxon>Neoteleostei</taxon>
        <taxon>Acanthomorphata</taxon>
        <taxon>Ovalentaria</taxon>
        <taxon>Blenniimorphae</taxon>
        <taxon>Blenniiformes</taxon>
        <taxon>Blennioidei</taxon>
        <taxon>Blenniidae</taxon>
        <taxon>Salariinae</taxon>
        <taxon>Salarias</taxon>
    </lineage>
</organism>
<dbReference type="GO" id="GO:0045087">
    <property type="term" value="P:innate immune response"/>
    <property type="evidence" value="ECO:0007669"/>
    <property type="project" value="TreeGrafter"/>
</dbReference>
<dbReference type="PANTHER" id="PTHR19441:SF95">
    <property type="entry name" value="PERLWAPIN ISOFORM X1"/>
    <property type="match status" value="1"/>
</dbReference>
<evidence type="ECO:0000313" key="3">
    <source>
        <dbReference type="Proteomes" id="UP000472267"/>
    </source>
</evidence>
<dbReference type="Pfam" id="PF00095">
    <property type="entry name" value="WAP"/>
    <property type="match status" value="5"/>
</dbReference>
<dbReference type="PANTHER" id="PTHR19441">
    <property type="entry name" value="WHEY ACDIC PROTEIN WAP"/>
    <property type="match status" value="1"/>
</dbReference>
<dbReference type="InterPro" id="IPR008197">
    <property type="entry name" value="WAP_dom"/>
</dbReference>